<keyword evidence="3" id="KW-0813">Transport</keyword>
<dbReference type="Gene3D" id="1.20.1250.20">
    <property type="entry name" value="MFS general substrate transporter like domains"/>
    <property type="match status" value="1"/>
</dbReference>
<keyword evidence="5 8" id="KW-0812">Transmembrane</keyword>
<feature type="domain" description="Major facilitator superfamily (MFS) profile" evidence="9">
    <location>
        <begin position="19"/>
        <end position="513"/>
    </location>
</feature>
<evidence type="ECO:0000256" key="7">
    <source>
        <dbReference type="ARBA" id="ARBA00023136"/>
    </source>
</evidence>
<evidence type="ECO:0000313" key="11">
    <source>
        <dbReference type="Proteomes" id="UP000588068"/>
    </source>
</evidence>
<keyword evidence="4" id="KW-1003">Cell membrane</keyword>
<dbReference type="InterPro" id="IPR036259">
    <property type="entry name" value="MFS_trans_sf"/>
</dbReference>
<dbReference type="GO" id="GO:0022857">
    <property type="term" value="F:transmembrane transporter activity"/>
    <property type="evidence" value="ECO:0007669"/>
    <property type="project" value="InterPro"/>
</dbReference>
<accession>A0A841HM21</accession>
<feature type="transmembrane region" description="Helical" evidence="8">
    <location>
        <begin position="205"/>
        <end position="225"/>
    </location>
</feature>
<dbReference type="PROSITE" id="PS50850">
    <property type="entry name" value="MFS"/>
    <property type="match status" value="1"/>
</dbReference>
<evidence type="ECO:0000256" key="6">
    <source>
        <dbReference type="ARBA" id="ARBA00022989"/>
    </source>
</evidence>
<feature type="transmembrane region" description="Helical" evidence="8">
    <location>
        <begin position="142"/>
        <end position="165"/>
    </location>
</feature>
<dbReference type="PANTHER" id="PTHR42718:SF9">
    <property type="entry name" value="MAJOR FACILITATOR SUPERFAMILY MULTIDRUG TRANSPORTER MFSC"/>
    <property type="match status" value="1"/>
</dbReference>
<feature type="transmembrane region" description="Helical" evidence="8">
    <location>
        <begin position="275"/>
        <end position="300"/>
    </location>
</feature>
<feature type="transmembrane region" description="Helical" evidence="8">
    <location>
        <begin position="490"/>
        <end position="507"/>
    </location>
</feature>
<dbReference type="SUPFAM" id="SSF103473">
    <property type="entry name" value="MFS general substrate transporter"/>
    <property type="match status" value="1"/>
</dbReference>
<dbReference type="AlphaFoldDB" id="A0A841HM21"/>
<name>A0A841HM21_9GAMM</name>
<comment type="caution">
    <text evidence="10">The sequence shown here is derived from an EMBL/GenBank/DDBJ whole genome shotgun (WGS) entry which is preliminary data.</text>
</comment>
<keyword evidence="7 8" id="KW-0472">Membrane</keyword>
<dbReference type="InterPro" id="IPR011701">
    <property type="entry name" value="MFS"/>
</dbReference>
<keyword evidence="11" id="KW-1185">Reference proteome</keyword>
<comment type="similarity">
    <text evidence="2">Belongs to the major facilitator superfamily. EmrB family.</text>
</comment>
<proteinExistence type="inferred from homology"/>
<feature type="transmembrane region" description="Helical" evidence="8">
    <location>
        <begin position="171"/>
        <end position="193"/>
    </location>
</feature>
<feature type="transmembrane region" description="Helical" evidence="8">
    <location>
        <begin position="84"/>
        <end position="104"/>
    </location>
</feature>
<evidence type="ECO:0000256" key="3">
    <source>
        <dbReference type="ARBA" id="ARBA00022448"/>
    </source>
</evidence>
<gene>
    <name evidence="10" type="ORF">HNQ60_002797</name>
</gene>
<evidence type="ECO:0000313" key="10">
    <source>
        <dbReference type="EMBL" id="MBB6093916.1"/>
    </source>
</evidence>
<feature type="transmembrane region" description="Helical" evidence="8">
    <location>
        <begin position="56"/>
        <end position="77"/>
    </location>
</feature>
<evidence type="ECO:0000256" key="5">
    <source>
        <dbReference type="ARBA" id="ARBA00022692"/>
    </source>
</evidence>
<evidence type="ECO:0000256" key="4">
    <source>
        <dbReference type="ARBA" id="ARBA00022475"/>
    </source>
</evidence>
<feature type="transmembrane region" description="Helical" evidence="8">
    <location>
        <begin position="17"/>
        <end position="36"/>
    </location>
</feature>
<evidence type="ECO:0000259" key="9">
    <source>
        <dbReference type="PROSITE" id="PS50850"/>
    </source>
</evidence>
<dbReference type="Proteomes" id="UP000588068">
    <property type="component" value="Unassembled WGS sequence"/>
</dbReference>
<dbReference type="InterPro" id="IPR020846">
    <property type="entry name" value="MFS_dom"/>
</dbReference>
<feature type="transmembrane region" description="Helical" evidence="8">
    <location>
        <begin position="340"/>
        <end position="361"/>
    </location>
</feature>
<feature type="transmembrane region" description="Helical" evidence="8">
    <location>
        <begin position="373"/>
        <end position="391"/>
    </location>
</feature>
<evidence type="ECO:0000256" key="2">
    <source>
        <dbReference type="ARBA" id="ARBA00008537"/>
    </source>
</evidence>
<evidence type="ECO:0000256" key="8">
    <source>
        <dbReference type="SAM" id="Phobius"/>
    </source>
</evidence>
<evidence type="ECO:0000256" key="1">
    <source>
        <dbReference type="ARBA" id="ARBA00004651"/>
    </source>
</evidence>
<dbReference type="GO" id="GO:0005886">
    <property type="term" value="C:plasma membrane"/>
    <property type="evidence" value="ECO:0007669"/>
    <property type="project" value="UniProtKB-SubCell"/>
</dbReference>
<organism evidence="10 11">
    <name type="scientific">Povalibacter uvarum</name>
    <dbReference type="NCBI Taxonomy" id="732238"/>
    <lineage>
        <taxon>Bacteria</taxon>
        <taxon>Pseudomonadati</taxon>
        <taxon>Pseudomonadota</taxon>
        <taxon>Gammaproteobacteria</taxon>
        <taxon>Steroidobacterales</taxon>
        <taxon>Steroidobacteraceae</taxon>
        <taxon>Povalibacter</taxon>
    </lineage>
</organism>
<feature type="transmembrane region" description="Helical" evidence="8">
    <location>
        <begin position="237"/>
        <end position="254"/>
    </location>
</feature>
<feature type="transmembrane region" description="Helical" evidence="8">
    <location>
        <begin position="110"/>
        <end position="135"/>
    </location>
</feature>
<dbReference type="EMBL" id="JACHHZ010000003">
    <property type="protein sequence ID" value="MBB6093916.1"/>
    <property type="molecule type" value="Genomic_DNA"/>
</dbReference>
<dbReference type="Pfam" id="PF07690">
    <property type="entry name" value="MFS_1"/>
    <property type="match status" value="1"/>
</dbReference>
<sequence>MTQTATFTDSMSERSKLMLFAVMAFGQFMALLDTQIVASSLNSIQAGLLAGPDEVAWIQTSYLMAEIVMIPLAAFLAKAMSTRWLFTTSAALFTVSSLACGLAWNIESMIVFRAIQGFVGGAMVPTVFATGFVLFQGPRRAMVPAVLGMVSTLAPTLGPTLGGWITEHASWRWMFFINIAPGLLIAIAVPILGKVDLANTRLFRRIDWLQVTGLALFLGALQYVLEEGPRAQWFDDPIIAVTAWLSFIGAVVFFERSIYSATPVVKLSPFRNPTFALACVLNFIIGVGLYSAIYLVPVFLGRVRDFTSLEIGTTVFVTGCFMFFAAPLAARMSTRVDPRYVITAGFLLFSLGVWMLTGITAEWGFGELLLPQAVRGFAVLLCIVPAVGLALSTPTPAELPYASGLFNVMRNLGGAVGIATVNTWLQDFTRIHALRISEAMGHGGADSNRVVSALASQLENNGNADAVLGAQAQVTAIVTRAAAVEAFRDVFMLLAGLFIVALVIVPFCKRPPLPAQASNASAPPSAEPAVAH</sequence>
<comment type="subcellular location">
    <subcellularLocation>
        <location evidence="1">Cell membrane</location>
        <topology evidence="1">Multi-pass membrane protein</topology>
    </subcellularLocation>
</comment>
<reference evidence="10 11" key="1">
    <citation type="submission" date="2020-08" db="EMBL/GenBank/DDBJ databases">
        <title>Genomic Encyclopedia of Type Strains, Phase IV (KMG-IV): sequencing the most valuable type-strain genomes for metagenomic binning, comparative biology and taxonomic classification.</title>
        <authorList>
            <person name="Goeker M."/>
        </authorList>
    </citation>
    <scope>NUCLEOTIDE SEQUENCE [LARGE SCALE GENOMIC DNA]</scope>
    <source>
        <strain evidence="10 11">DSM 26723</strain>
    </source>
</reference>
<dbReference type="NCBIfam" id="TIGR00711">
    <property type="entry name" value="efflux_EmrB"/>
    <property type="match status" value="1"/>
</dbReference>
<dbReference type="CDD" id="cd17503">
    <property type="entry name" value="MFS_LmrB_MDR_like"/>
    <property type="match status" value="1"/>
</dbReference>
<dbReference type="Gene3D" id="1.20.1720.10">
    <property type="entry name" value="Multidrug resistance protein D"/>
    <property type="match status" value="1"/>
</dbReference>
<feature type="transmembrane region" description="Helical" evidence="8">
    <location>
        <begin position="306"/>
        <end position="328"/>
    </location>
</feature>
<protein>
    <submittedName>
        <fullName evidence="10">DHA2 family multidrug resistance protein</fullName>
    </submittedName>
</protein>
<dbReference type="PANTHER" id="PTHR42718">
    <property type="entry name" value="MAJOR FACILITATOR SUPERFAMILY MULTIDRUG TRANSPORTER MFSC"/>
    <property type="match status" value="1"/>
</dbReference>
<dbReference type="InterPro" id="IPR004638">
    <property type="entry name" value="EmrB-like"/>
</dbReference>
<keyword evidence="6 8" id="KW-1133">Transmembrane helix</keyword>